<dbReference type="RefSeq" id="XP_033447008.1">
    <property type="nucleotide sequence ID" value="XM_033593133.1"/>
</dbReference>
<dbReference type="OrthoDB" id="27214at2759"/>
<proteinExistence type="predicted"/>
<dbReference type="InterPro" id="IPR052766">
    <property type="entry name" value="S41A_metabolite_peptidase"/>
</dbReference>
<organism evidence="4 5">
    <name type="scientific">Didymella exigua CBS 183.55</name>
    <dbReference type="NCBI Taxonomy" id="1150837"/>
    <lineage>
        <taxon>Eukaryota</taxon>
        <taxon>Fungi</taxon>
        <taxon>Dikarya</taxon>
        <taxon>Ascomycota</taxon>
        <taxon>Pezizomycotina</taxon>
        <taxon>Dothideomycetes</taxon>
        <taxon>Pleosporomycetidae</taxon>
        <taxon>Pleosporales</taxon>
        <taxon>Pleosporineae</taxon>
        <taxon>Didymellaceae</taxon>
        <taxon>Didymella</taxon>
    </lineage>
</organism>
<dbReference type="PANTHER" id="PTHR37049:SF4">
    <property type="entry name" value="RHODANESE DOMAIN-CONTAINING PROTEIN"/>
    <property type="match status" value="1"/>
</dbReference>
<reference evidence="4" key="1">
    <citation type="journal article" date="2020" name="Stud. Mycol.">
        <title>101 Dothideomycetes genomes: a test case for predicting lifestyles and emergence of pathogens.</title>
        <authorList>
            <person name="Haridas S."/>
            <person name="Albert R."/>
            <person name="Binder M."/>
            <person name="Bloem J."/>
            <person name="Labutti K."/>
            <person name="Salamov A."/>
            <person name="Andreopoulos B."/>
            <person name="Baker S."/>
            <person name="Barry K."/>
            <person name="Bills G."/>
            <person name="Bluhm B."/>
            <person name="Cannon C."/>
            <person name="Castanera R."/>
            <person name="Culley D."/>
            <person name="Daum C."/>
            <person name="Ezra D."/>
            <person name="Gonzalez J."/>
            <person name="Henrissat B."/>
            <person name="Kuo A."/>
            <person name="Liang C."/>
            <person name="Lipzen A."/>
            <person name="Lutzoni F."/>
            <person name="Magnuson J."/>
            <person name="Mondo S."/>
            <person name="Nolan M."/>
            <person name="Ohm R."/>
            <person name="Pangilinan J."/>
            <person name="Park H.-J."/>
            <person name="Ramirez L."/>
            <person name="Alfaro M."/>
            <person name="Sun H."/>
            <person name="Tritt A."/>
            <person name="Yoshinaga Y."/>
            <person name="Zwiers L.-H."/>
            <person name="Turgeon B."/>
            <person name="Goodwin S."/>
            <person name="Spatafora J."/>
            <person name="Crous P."/>
            <person name="Grigoriev I."/>
        </authorList>
    </citation>
    <scope>NUCLEOTIDE SEQUENCE</scope>
    <source>
        <strain evidence="4">CBS 183.55</strain>
    </source>
</reference>
<dbReference type="PANTHER" id="PTHR37049">
    <property type="entry name" value="PEPTIDASE S41 FAMILY PROTEIN"/>
    <property type="match status" value="1"/>
</dbReference>
<feature type="domain" description="CPAF-like PDZ" evidence="3">
    <location>
        <begin position="174"/>
        <end position="302"/>
    </location>
</feature>
<dbReference type="InterPro" id="IPR029045">
    <property type="entry name" value="ClpP/crotonase-like_dom_sf"/>
</dbReference>
<feature type="domain" description="Tail specific protease" evidence="2">
    <location>
        <begin position="371"/>
        <end position="579"/>
    </location>
</feature>
<dbReference type="GeneID" id="54350801"/>
<evidence type="ECO:0000313" key="4">
    <source>
        <dbReference type="EMBL" id="KAF1926756.1"/>
    </source>
</evidence>
<dbReference type="AlphaFoldDB" id="A0A6A5RK09"/>
<protein>
    <submittedName>
        <fullName evidence="4">Uncharacterized protein</fullName>
    </submittedName>
</protein>
<dbReference type="InterPro" id="IPR056186">
    <property type="entry name" value="PDZ_CPAF-rel"/>
</dbReference>
<feature type="chain" id="PRO_5025454087" evidence="1">
    <location>
        <begin position="19"/>
        <end position="759"/>
    </location>
</feature>
<sequence length="759" mass="81923">MQTFALLALTGFTSLVQSTPVAPAQPRSLPQAQPYLQTRQANNSSMPACAQVSEAMYGDGTATAKQVVPAGIAWDCINSVKLNATSAKLLIESIKPYIEWQSTLTVLKNPPAEYAEKVQPAVDIMGGLDQIISDVDSGNFANEYAFGWALYTLIQSAHDGHFSFVPDSIGGIFQWGRNVPLVSVSEDGEQLPAVFAFEDVLGLQYKNISYTPSAVAKIDGAEATEYLQTLSQLGSLQDRDALYNNVFYELAQVGLGDSGSGTGMFTGGGRGRYVYPGATTTFTFANGTERTIENYARVRYSFRNVNSSETLAKEWFTYGSAASAQTASQESKTILAAAASGATGPGYPDPVSIGPFNLINGFYIDGDEYKDVAVLSIPNFVGTSAAQKAFQATSKEFLAKALADGKTKLILDLQANGGGTILQGYDLFKQLFPDYDPYGANRYRATEAADLIGQTYSQRASLAPRGSNSSLSLAQASYFDYHQDMTADGRSFTSWAEKFGPHDVNGDNYTMLSRWNLSDYYTNVSSGGIYVTGYGPLSNITGPPKFQPENIVIVTDGYCASTCTIFSEFLTKQAGVKTIAMGGRSNKNAIQAIGGVKGVNNYQFGYIQQAAQYSMRWNPAMKDTILAGFNNDMPYYRAAAGVSPGVNVRDGLSQNDTSGIALQFVYEEADCRLYYTPEMTVDITALWKAAADARWGQGGKCVAGGNYGQKRSSYEATTELKPRRVHVSQAVAVKKVEAFEKSFGLETNCHMTGDGFMHP</sequence>
<dbReference type="Proteomes" id="UP000800082">
    <property type="component" value="Unassembled WGS sequence"/>
</dbReference>
<dbReference type="EMBL" id="ML978975">
    <property type="protein sequence ID" value="KAF1926756.1"/>
    <property type="molecule type" value="Genomic_DNA"/>
</dbReference>
<dbReference type="SUPFAM" id="SSF52096">
    <property type="entry name" value="ClpP/crotonase"/>
    <property type="match status" value="1"/>
</dbReference>
<dbReference type="Gene3D" id="3.90.226.10">
    <property type="entry name" value="2-enoyl-CoA Hydratase, Chain A, domain 1"/>
    <property type="match status" value="1"/>
</dbReference>
<dbReference type="Pfam" id="PF03572">
    <property type="entry name" value="Peptidase_S41"/>
    <property type="match status" value="1"/>
</dbReference>
<evidence type="ECO:0000259" key="3">
    <source>
        <dbReference type="Pfam" id="PF23658"/>
    </source>
</evidence>
<keyword evidence="5" id="KW-1185">Reference proteome</keyword>
<dbReference type="Pfam" id="PF23658">
    <property type="entry name" value="PDZ_CPAF_rel"/>
    <property type="match status" value="1"/>
</dbReference>
<gene>
    <name evidence="4" type="ORF">M421DRAFT_422354</name>
</gene>
<keyword evidence="1" id="KW-0732">Signal</keyword>
<evidence type="ECO:0000256" key="1">
    <source>
        <dbReference type="SAM" id="SignalP"/>
    </source>
</evidence>
<dbReference type="InterPro" id="IPR005151">
    <property type="entry name" value="Tail-specific_protease"/>
</dbReference>
<evidence type="ECO:0000313" key="5">
    <source>
        <dbReference type="Proteomes" id="UP000800082"/>
    </source>
</evidence>
<dbReference type="GO" id="GO:0006508">
    <property type="term" value="P:proteolysis"/>
    <property type="evidence" value="ECO:0007669"/>
    <property type="project" value="InterPro"/>
</dbReference>
<dbReference type="GO" id="GO:0008236">
    <property type="term" value="F:serine-type peptidase activity"/>
    <property type="evidence" value="ECO:0007669"/>
    <property type="project" value="InterPro"/>
</dbReference>
<evidence type="ECO:0000259" key="2">
    <source>
        <dbReference type="Pfam" id="PF03572"/>
    </source>
</evidence>
<name>A0A6A5RK09_9PLEO</name>
<accession>A0A6A5RK09</accession>
<feature type="signal peptide" evidence="1">
    <location>
        <begin position="1"/>
        <end position="18"/>
    </location>
</feature>